<evidence type="ECO:0000256" key="4">
    <source>
        <dbReference type="ARBA" id="ARBA00022989"/>
    </source>
</evidence>
<comment type="subcellular location">
    <subcellularLocation>
        <location evidence="1 6">Cell membrane</location>
        <topology evidence="1 6">Multi-pass membrane protein</topology>
    </subcellularLocation>
</comment>
<sequence length="307" mass="33986">MPDNITTYNVSDLRTIPLRHPYRWAAAAVVVVLMLLLVRGAASNPKLQWDLVAHYLFDRQIMSGLLQTCLLTVTIMIVAILVGGVAALMVLSPSSLLSIPAKGFIWFFRGAPALVQLIVWYNLSLFVERIELTVPGLGTLISVSTNDVMTPYVAAVLALGLHEAGYMAEIIRNGIQSVGRGQTEAALCLGMKPSRLMFRIIIPQAMRVIIPPTGNETINLLKTTSLVSTIAVADLLYTAQAIYSRTFETIPLLIVVTIWYLVVVTLMSIGQYYLERRYSRDENARNASLSDITAAFLFRFRREVPAK</sequence>
<comment type="similarity">
    <text evidence="6">Belongs to the binding-protein-dependent transport system permease family.</text>
</comment>
<dbReference type="OrthoDB" id="9814550at2"/>
<dbReference type="PANTHER" id="PTHR30614">
    <property type="entry name" value="MEMBRANE COMPONENT OF AMINO ACID ABC TRANSPORTER"/>
    <property type="match status" value="1"/>
</dbReference>
<feature type="transmembrane region" description="Helical" evidence="6">
    <location>
        <begin position="22"/>
        <end position="42"/>
    </location>
</feature>
<keyword evidence="3" id="KW-0029">Amino-acid transport</keyword>
<protein>
    <submittedName>
        <fullName evidence="8">Polar amino acid transport system permease protein</fullName>
    </submittedName>
</protein>
<dbReference type="EMBL" id="FMAH01000009">
    <property type="protein sequence ID" value="SCB22993.1"/>
    <property type="molecule type" value="Genomic_DNA"/>
</dbReference>
<keyword evidence="6" id="KW-0813">Transport</keyword>
<feature type="transmembrane region" description="Helical" evidence="6">
    <location>
        <begin position="249"/>
        <end position="274"/>
    </location>
</feature>
<dbReference type="InterPro" id="IPR035906">
    <property type="entry name" value="MetI-like_sf"/>
</dbReference>
<evidence type="ECO:0000259" key="7">
    <source>
        <dbReference type="PROSITE" id="PS50928"/>
    </source>
</evidence>
<keyword evidence="4 6" id="KW-1133">Transmembrane helix</keyword>
<evidence type="ECO:0000256" key="1">
    <source>
        <dbReference type="ARBA" id="ARBA00004651"/>
    </source>
</evidence>
<organism evidence="8 9">
    <name type="scientific">Rhizobium miluonense</name>
    <dbReference type="NCBI Taxonomy" id="411945"/>
    <lineage>
        <taxon>Bacteria</taxon>
        <taxon>Pseudomonadati</taxon>
        <taxon>Pseudomonadota</taxon>
        <taxon>Alphaproteobacteria</taxon>
        <taxon>Hyphomicrobiales</taxon>
        <taxon>Rhizobiaceae</taxon>
        <taxon>Rhizobium/Agrobacterium group</taxon>
        <taxon>Rhizobium</taxon>
    </lineage>
</organism>
<name>A0A1C3V5J9_9HYPH</name>
<evidence type="ECO:0000313" key="9">
    <source>
        <dbReference type="Proteomes" id="UP000199435"/>
    </source>
</evidence>
<dbReference type="PROSITE" id="PS50928">
    <property type="entry name" value="ABC_TM1"/>
    <property type="match status" value="1"/>
</dbReference>
<evidence type="ECO:0000313" key="8">
    <source>
        <dbReference type="EMBL" id="SCB22993.1"/>
    </source>
</evidence>
<dbReference type="Proteomes" id="UP000199435">
    <property type="component" value="Unassembled WGS sequence"/>
</dbReference>
<dbReference type="GO" id="GO:0055085">
    <property type="term" value="P:transmembrane transport"/>
    <property type="evidence" value="ECO:0007669"/>
    <property type="project" value="InterPro"/>
</dbReference>
<dbReference type="AlphaFoldDB" id="A0A1C3V5J9"/>
<dbReference type="Gene3D" id="1.10.3720.10">
    <property type="entry name" value="MetI-like"/>
    <property type="match status" value="1"/>
</dbReference>
<evidence type="ECO:0000256" key="3">
    <source>
        <dbReference type="ARBA" id="ARBA00022970"/>
    </source>
</evidence>
<keyword evidence="2 6" id="KW-0812">Transmembrane</keyword>
<dbReference type="GO" id="GO:0005886">
    <property type="term" value="C:plasma membrane"/>
    <property type="evidence" value="ECO:0007669"/>
    <property type="project" value="UniProtKB-SubCell"/>
</dbReference>
<evidence type="ECO:0000256" key="5">
    <source>
        <dbReference type="ARBA" id="ARBA00023136"/>
    </source>
</evidence>
<dbReference type="Pfam" id="PF00528">
    <property type="entry name" value="BPD_transp_1"/>
    <property type="match status" value="1"/>
</dbReference>
<evidence type="ECO:0000256" key="6">
    <source>
        <dbReference type="RuleBase" id="RU363032"/>
    </source>
</evidence>
<feature type="domain" description="ABC transmembrane type-1" evidence="7">
    <location>
        <begin position="65"/>
        <end position="268"/>
    </location>
</feature>
<dbReference type="InterPro" id="IPR000515">
    <property type="entry name" value="MetI-like"/>
</dbReference>
<gene>
    <name evidence="8" type="ORF">GA0061102_100914</name>
</gene>
<proteinExistence type="inferred from homology"/>
<keyword evidence="5 6" id="KW-0472">Membrane</keyword>
<evidence type="ECO:0000256" key="2">
    <source>
        <dbReference type="ARBA" id="ARBA00022692"/>
    </source>
</evidence>
<dbReference type="CDD" id="cd06261">
    <property type="entry name" value="TM_PBP2"/>
    <property type="match status" value="1"/>
</dbReference>
<reference evidence="9" key="1">
    <citation type="submission" date="2016-08" db="EMBL/GenBank/DDBJ databases">
        <authorList>
            <person name="Varghese N."/>
            <person name="Submissions Spin"/>
        </authorList>
    </citation>
    <scope>NUCLEOTIDE SEQUENCE [LARGE SCALE GENOMIC DNA]</scope>
    <source>
        <strain evidence="9">HAMBI 2971</strain>
    </source>
</reference>
<dbReference type="SUPFAM" id="SSF161098">
    <property type="entry name" value="MetI-like"/>
    <property type="match status" value="1"/>
</dbReference>
<accession>A0A1C3V5J9</accession>
<dbReference type="STRING" id="411945.GA0061102_100914"/>
<dbReference type="RefSeq" id="WP_092846623.1">
    <property type="nucleotide sequence ID" value="NZ_FMAH01000009.1"/>
</dbReference>
<keyword evidence="9" id="KW-1185">Reference proteome</keyword>
<dbReference type="InterPro" id="IPR043429">
    <property type="entry name" value="ArtM/GltK/GlnP/TcyL/YhdX-like"/>
</dbReference>
<dbReference type="GO" id="GO:0006865">
    <property type="term" value="P:amino acid transport"/>
    <property type="evidence" value="ECO:0007669"/>
    <property type="project" value="UniProtKB-KW"/>
</dbReference>
<feature type="transmembrane region" description="Helical" evidence="6">
    <location>
        <begin position="103"/>
        <end position="123"/>
    </location>
</feature>
<dbReference type="PANTHER" id="PTHR30614:SF0">
    <property type="entry name" value="L-CYSTINE TRANSPORT SYSTEM PERMEASE PROTEIN TCYL"/>
    <property type="match status" value="1"/>
</dbReference>
<feature type="transmembrane region" description="Helical" evidence="6">
    <location>
        <begin position="63"/>
        <end position="91"/>
    </location>
</feature>